<keyword evidence="5" id="KW-0472">Membrane</keyword>
<dbReference type="KEGG" id="gfl:GRFL_2274"/>
<dbReference type="Proteomes" id="UP000186230">
    <property type="component" value="Chromosome"/>
</dbReference>
<evidence type="ECO:0000256" key="4">
    <source>
        <dbReference type="ARBA" id="ARBA00022989"/>
    </source>
</evidence>
<name>A0A1L7I5X2_9FLAO</name>
<dbReference type="PANTHER" id="PTHR30250">
    <property type="entry name" value="PST FAMILY PREDICTED COLANIC ACID TRANSPORTER"/>
    <property type="match status" value="1"/>
</dbReference>
<reference evidence="6 7" key="1">
    <citation type="submission" date="2016-07" db="EMBL/GenBank/DDBJ databases">
        <title>Multi-omics approach to identify versatile polysaccharide utilization systems of a marine flavobacterium Gramella flava.</title>
        <authorList>
            <person name="Tang K."/>
        </authorList>
    </citation>
    <scope>NUCLEOTIDE SEQUENCE [LARGE SCALE GENOMIC DNA]</scope>
    <source>
        <strain evidence="6 7">JLT2011</strain>
    </source>
</reference>
<gene>
    <name evidence="6" type="ORF">GRFL_2274</name>
</gene>
<dbReference type="PANTHER" id="PTHR30250:SF26">
    <property type="entry name" value="PSMA PROTEIN"/>
    <property type="match status" value="1"/>
</dbReference>
<evidence type="ECO:0000256" key="3">
    <source>
        <dbReference type="ARBA" id="ARBA00022692"/>
    </source>
</evidence>
<sequence>MIALNRLRIRSLFVPARVFMVSAMLVNAGNYLYNLLLSRILGPARFADAAILVTFLLVLSFVAMTLQLTVAKFTGSFEDGRKDTFLSLARKWSLWTGFVIGVLVFVLAESLAGWFQTGSAWMFRIFALGIPIYFLMSVNRGNFQGEQEFLKLSFTYQAEMFSRLLLSLLFLAVLPFGSSELVALGIFCSFIPGLLPYKKLKLSALPKMNISEVAHLKKFLLVTAFYELTQILINNGDLLLVKHFFEAETAGLYASVALIGRGVYFVAWMFVMLLLPEVVRLQRQGKNTNDVLFKHLFNISLLGAAIVLVTYIFPELVISMLFGDAYLEAADILWKYALASLLFALANIFVYYFLSLDRYVPVLLSGIMGLVQLLAISYWHGSLAAVVHIQLLLMGVLLLLQVWFFFYRNK</sequence>
<dbReference type="OrthoDB" id="105016at2"/>
<keyword evidence="7" id="KW-1185">Reference proteome</keyword>
<dbReference type="EMBL" id="CP016359">
    <property type="protein sequence ID" value="APU68998.1"/>
    <property type="molecule type" value="Genomic_DNA"/>
</dbReference>
<keyword evidence="2" id="KW-1003">Cell membrane</keyword>
<keyword evidence="3" id="KW-0812">Transmembrane</keyword>
<proteinExistence type="predicted"/>
<evidence type="ECO:0000313" key="7">
    <source>
        <dbReference type="Proteomes" id="UP000186230"/>
    </source>
</evidence>
<accession>A0A1L7I5X2</accession>
<evidence type="ECO:0000256" key="5">
    <source>
        <dbReference type="ARBA" id="ARBA00023136"/>
    </source>
</evidence>
<comment type="subcellular location">
    <subcellularLocation>
        <location evidence="1">Cell membrane</location>
        <topology evidence="1">Multi-pass membrane protein</topology>
    </subcellularLocation>
</comment>
<protein>
    <submittedName>
        <fullName evidence="6">Capsular polysaccharide biosynthesis protein</fullName>
    </submittedName>
</protein>
<dbReference type="STRING" id="1229726.GRFL_2274"/>
<dbReference type="Pfam" id="PF13440">
    <property type="entry name" value="Polysacc_synt_3"/>
    <property type="match status" value="1"/>
</dbReference>
<evidence type="ECO:0000256" key="1">
    <source>
        <dbReference type="ARBA" id="ARBA00004651"/>
    </source>
</evidence>
<dbReference type="InterPro" id="IPR050833">
    <property type="entry name" value="Poly_Biosynth_Transport"/>
</dbReference>
<dbReference type="GO" id="GO:0005886">
    <property type="term" value="C:plasma membrane"/>
    <property type="evidence" value="ECO:0007669"/>
    <property type="project" value="UniProtKB-SubCell"/>
</dbReference>
<dbReference type="RefSeq" id="WP_083644701.1">
    <property type="nucleotide sequence ID" value="NZ_AMRU01000009.1"/>
</dbReference>
<evidence type="ECO:0000256" key="2">
    <source>
        <dbReference type="ARBA" id="ARBA00022475"/>
    </source>
</evidence>
<keyword evidence="4" id="KW-1133">Transmembrane helix</keyword>
<dbReference type="AlphaFoldDB" id="A0A1L7I5X2"/>
<evidence type="ECO:0000313" key="6">
    <source>
        <dbReference type="EMBL" id="APU68998.1"/>
    </source>
</evidence>
<organism evidence="6 7">
    <name type="scientific">Christiangramia flava JLT2011</name>
    <dbReference type="NCBI Taxonomy" id="1229726"/>
    <lineage>
        <taxon>Bacteria</taxon>
        <taxon>Pseudomonadati</taxon>
        <taxon>Bacteroidota</taxon>
        <taxon>Flavobacteriia</taxon>
        <taxon>Flavobacteriales</taxon>
        <taxon>Flavobacteriaceae</taxon>
        <taxon>Christiangramia</taxon>
    </lineage>
</organism>